<feature type="compositionally biased region" description="Basic and acidic residues" evidence="1">
    <location>
        <begin position="107"/>
        <end position="117"/>
    </location>
</feature>
<keyword evidence="2" id="KW-0472">Membrane</keyword>
<organism evidence="3 4">
    <name type="scientific">Mariniflexile aquimaris</name>
    <dbReference type="NCBI Taxonomy" id="881009"/>
    <lineage>
        <taxon>Bacteria</taxon>
        <taxon>Pseudomonadati</taxon>
        <taxon>Bacteroidota</taxon>
        <taxon>Flavobacteriia</taxon>
        <taxon>Flavobacteriales</taxon>
        <taxon>Flavobacteriaceae</taxon>
        <taxon>Mariniflexile</taxon>
    </lineage>
</organism>
<accession>A0ABW3BQD1</accession>
<evidence type="ECO:0000313" key="3">
    <source>
        <dbReference type="EMBL" id="MFD0834657.1"/>
    </source>
</evidence>
<dbReference type="RefSeq" id="WP_379939103.1">
    <property type="nucleotide sequence ID" value="NZ_JBHTIB010000002.1"/>
</dbReference>
<reference evidence="4" key="1">
    <citation type="journal article" date="2019" name="Int. J. Syst. Evol. Microbiol.">
        <title>The Global Catalogue of Microorganisms (GCM) 10K type strain sequencing project: providing services to taxonomists for standard genome sequencing and annotation.</title>
        <authorList>
            <consortium name="The Broad Institute Genomics Platform"/>
            <consortium name="The Broad Institute Genome Sequencing Center for Infectious Disease"/>
            <person name="Wu L."/>
            <person name="Ma J."/>
        </authorList>
    </citation>
    <scope>NUCLEOTIDE SEQUENCE [LARGE SCALE GENOMIC DNA]</scope>
    <source>
        <strain evidence="4">CCUG 60529</strain>
    </source>
</reference>
<name>A0ABW3BQD1_9FLAO</name>
<feature type="transmembrane region" description="Helical" evidence="2">
    <location>
        <begin position="5"/>
        <end position="23"/>
    </location>
</feature>
<sequence>MRYIIVYIYLAINVFLLILNWNLFSSSINIDLGFGVFNMPPLILLQVIGLLALIAFAVLDGMKDLKREVKISELQNTILGLEKDTVINALQNKLKSASTQASTQAEVKPKSDVVDKK</sequence>
<keyword evidence="2" id="KW-0812">Transmembrane</keyword>
<keyword evidence="2" id="KW-1133">Transmembrane helix</keyword>
<evidence type="ECO:0000256" key="1">
    <source>
        <dbReference type="SAM" id="MobiDB-lite"/>
    </source>
</evidence>
<feature type="region of interest" description="Disordered" evidence="1">
    <location>
        <begin position="97"/>
        <end position="117"/>
    </location>
</feature>
<evidence type="ECO:0000313" key="4">
    <source>
        <dbReference type="Proteomes" id="UP001597011"/>
    </source>
</evidence>
<gene>
    <name evidence="3" type="ORF">ACFQ0I_02690</name>
</gene>
<keyword evidence="4" id="KW-1185">Reference proteome</keyword>
<feature type="transmembrane region" description="Helical" evidence="2">
    <location>
        <begin position="43"/>
        <end position="62"/>
    </location>
</feature>
<protein>
    <recommendedName>
        <fullName evidence="5">Integral membrane protein</fullName>
    </recommendedName>
</protein>
<dbReference type="Proteomes" id="UP001597011">
    <property type="component" value="Unassembled WGS sequence"/>
</dbReference>
<evidence type="ECO:0000256" key="2">
    <source>
        <dbReference type="SAM" id="Phobius"/>
    </source>
</evidence>
<proteinExistence type="predicted"/>
<comment type="caution">
    <text evidence="3">The sequence shown here is derived from an EMBL/GenBank/DDBJ whole genome shotgun (WGS) entry which is preliminary data.</text>
</comment>
<dbReference type="EMBL" id="JBHTIB010000002">
    <property type="protein sequence ID" value="MFD0834657.1"/>
    <property type="molecule type" value="Genomic_DNA"/>
</dbReference>
<evidence type="ECO:0008006" key="5">
    <source>
        <dbReference type="Google" id="ProtNLM"/>
    </source>
</evidence>